<dbReference type="Proteomes" id="UP000076661">
    <property type="component" value="Unassembled WGS sequence"/>
</dbReference>
<organism evidence="2 3">
    <name type="scientific">Pseudoalteromonas luteoviolacea S4060-1</name>
    <dbReference type="NCBI Taxonomy" id="1365257"/>
    <lineage>
        <taxon>Bacteria</taxon>
        <taxon>Pseudomonadati</taxon>
        <taxon>Pseudomonadota</taxon>
        <taxon>Gammaproteobacteria</taxon>
        <taxon>Alteromonadales</taxon>
        <taxon>Pseudoalteromonadaceae</taxon>
        <taxon>Pseudoalteromonas</taxon>
    </lineage>
</organism>
<gene>
    <name evidence="2" type="ORF">N478_23710</name>
</gene>
<proteinExistence type="predicted"/>
<keyword evidence="1" id="KW-0732">Signal</keyword>
<name>A0A162C7N1_9GAMM</name>
<evidence type="ECO:0000313" key="2">
    <source>
        <dbReference type="EMBL" id="KZN63550.1"/>
    </source>
</evidence>
<dbReference type="RefSeq" id="WP_063381980.1">
    <property type="nucleotide sequence ID" value="NZ_AUXX01000033.1"/>
</dbReference>
<evidence type="ECO:0000313" key="3">
    <source>
        <dbReference type="Proteomes" id="UP000076661"/>
    </source>
</evidence>
<accession>A0A162C7N1</accession>
<comment type="caution">
    <text evidence="2">The sequence shown here is derived from an EMBL/GenBank/DDBJ whole genome shotgun (WGS) entry which is preliminary data.</text>
</comment>
<feature type="signal peptide" evidence="1">
    <location>
        <begin position="1"/>
        <end position="19"/>
    </location>
</feature>
<evidence type="ECO:0000256" key="1">
    <source>
        <dbReference type="SAM" id="SignalP"/>
    </source>
</evidence>
<protein>
    <submittedName>
        <fullName evidence="2">Uncharacterized protein</fullName>
    </submittedName>
</protein>
<reference evidence="2 3" key="1">
    <citation type="submission" date="2013-07" db="EMBL/GenBank/DDBJ databases">
        <title>Comparative Genomic and Metabolomic Analysis of Twelve Strains of Pseudoalteromonas luteoviolacea.</title>
        <authorList>
            <person name="Vynne N.G."/>
            <person name="Mansson M."/>
            <person name="Gram L."/>
        </authorList>
    </citation>
    <scope>NUCLEOTIDE SEQUENCE [LARGE SCALE GENOMIC DNA]</scope>
    <source>
        <strain evidence="2 3">S4060-1</strain>
    </source>
</reference>
<dbReference type="AlphaFoldDB" id="A0A162C7N1"/>
<feature type="chain" id="PRO_5007832443" evidence="1">
    <location>
        <begin position="20"/>
        <end position="105"/>
    </location>
</feature>
<dbReference type="EMBL" id="AUXX01000033">
    <property type="protein sequence ID" value="KZN63550.1"/>
    <property type="molecule type" value="Genomic_DNA"/>
</dbReference>
<dbReference type="PATRIC" id="fig|1365257.3.peg.3553"/>
<sequence length="105" mass="11641">MKKSLLSLTLSILPLAAQAGQDVLSTELTFVSQLDNSATQFEFSVPRLNTCGTNLYLVKSPTTTVANRKQQIALLAFRSEATFDFHDSEVCENGYAVVKWVRARK</sequence>